<sequence length="306" mass="32618">MRIRKNAKLSPLLFSSSLSSSSSSSCVQGGSVPLESHVCQLNQSPWDVIPFDSDSIQFKLDDNFTAGNNNGSAVNSFAAVQSVASMMDAGNKTTCHSTVMVDLVAPTNIDATVNMTNPCQFHDDKGWPCKNEAGQGQSFCEQHLSYSLLTPLHHTSSKKSQPSATGTRRGKTRGAAGKKAAAVAAAGASSNPYEFYYYSGFGPSWSKRRGDRNGGGEGSKNNSVGVENSTMVESENVVGGGADDVVDDINGNVASVEVVPSVSEMEHDGIIDYVDDDEEEEEEVLDDSGKKRMRKPVKARSLKSLM</sequence>
<reference evidence="5 6" key="1">
    <citation type="submission" date="2018-09" db="EMBL/GenBank/DDBJ databases">
        <title>A high-quality reference genome of wild soybean provides a powerful tool to mine soybean genomes.</title>
        <authorList>
            <person name="Xie M."/>
            <person name="Chung C.Y.L."/>
            <person name="Li M.-W."/>
            <person name="Wong F.-L."/>
            <person name="Chan T.-F."/>
            <person name="Lam H.-M."/>
        </authorList>
    </citation>
    <scope>NUCLEOTIDE SEQUENCE [LARGE SCALE GENOMIC DNA]</scope>
    <source>
        <strain evidence="6">cv. W05</strain>
        <tissue evidence="5">Hypocotyl of etiolated seedlings</tissue>
    </source>
</reference>
<keyword evidence="6" id="KW-1185">Reference proteome</keyword>
<comment type="caution">
    <text evidence="5">The sequence shown here is derived from an EMBL/GenBank/DDBJ whole genome shotgun (WGS) entry which is preliminary data.</text>
</comment>
<keyword evidence="1" id="KW-0539">Nucleus</keyword>
<feature type="region of interest" description="Disordered" evidence="3">
    <location>
        <begin position="153"/>
        <end position="176"/>
    </location>
</feature>
<comment type="caution">
    <text evidence="2">Lacks conserved residue(s) required for the propagation of feature annotation.</text>
</comment>
<evidence type="ECO:0000313" key="6">
    <source>
        <dbReference type="Proteomes" id="UP000289340"/>
    </source>
</evidence>
<dbReference type="PROSITE" id="PS51667">
    <property type="entry name" value="WRC"/>
    <property type="match status" value="1"/>
</dbReference>
<dbReference type="Gramene" id="XM_028350845.1">
    <property type="protein sequence ID" value="XP_028206646.1"/>
    <property type="gene ID" value="LOC114390158"/>
</dbReference>
<protein>
    <recommendedName>
        <fullName evidence="4">WRC domain-containing protein</fullName>
    </recommendedName>
</protein>
<name>A0A445GDQ9_GLYSO</name>
<feature type="compositionally biased region" description="Basic residues" evidence="3">
    <location>
        <begin position="291"/>
        <end position="306"/>
    </location>
</feature>
<dbReference type="EMBL" id="QZWG01000016">
    <property type="protein sequence ID" value="RZB59399.1"/>
    <property type="molecule type" value="Genomic_DNA"/>
</dbReference>
<dbReference type="AlphaFoldDB" id="A0A445GDQ9"/>
<gene>
    <name evidence="5" type="ORF">D0Y65_042585</name>
</gene>
<evidence type="ECO:0000256" key="3">
    <source>
        <dbReference type="SAM" id="MobiDB-lite"/>
    </source>
</evidence>
<evidence type="ECO:0000256" key="2">
    <source>
        <dbReference type="PROSITE-ProRule" id="PRU01002"/>
    </source>
</evidence>
<feature type="compositionally biased region" description="Acidic residues" evidence="3">
    <location>
        <begin position="274"/>
        <end position="286"/>
    </location>
</feature>
<dbReference type="PANTHER" id="PTHR34680">
    <property type="entry name" value="EXPRESSED PROTEIN"/>
    <property type="match status" value="1"/>
</dbReference>
<evidence type="ECO:0000256" key="1">
    <source>
        <dbReference type="ARBA" id="ARBA00023242"/>
    </source>
</evidence>
<evidence type="ECO:0000259" key="4">
    <source>
        <dbReference type="PROSITE" id="PS51667"/>
    </source>
</evidence>
<proteinExistence type="predicted"/>
<dbReference type="PANTHER" id="PTHR34680:SF3">
    <property type="entry name" value="EXPRESSED PROTEIN"/>
    <property type="match status" value="1"/>
</dbReference>
<evidence type="ECO:0000313" key="5">
    <source>
        <dbReference type="EMBL" id="RZB59399.1"/>
    </source>
</evidence>
<dbReference type="Proteomes" id="UP000289340">
    <property type="component" value="Chromosome 16"/>
</dbReference>
<feature type="region of interest" description="Disordered" evidence="3">
    <location>
        <begin position="274"/>
        <end position="306"/>
    </location>
</feature>
<feature type="domain" description="WRC" evidence="4">
    <location>
        <begin position="113"/>
        <end position="162"/>
    </location>
</feature>
<dbReference type="InterPro" id="IPR014977">
    <property type="entry name" value="WRC_dom"/>
</dbReference>
<accession>A0A445GDQ9</accession>
<organism evidence="5 6">
    <name type="scientific">Glycine soja</name>
    <name type="common">Wild soybean</name>
    <dbReference type="NCBI Taxonomy" id="3848"/>
    <lineage>
        <taxon>Eukaryota</taxon>
        <taxon>Viridiplantae</taxon>
        <taxon>Streptophyta</taxon>
        <taxon>Embryophyta</taxon>
        <taxon>Tracheophyta</taxon>
        <taxon>Spermatophyta</taxon>
        <taxon>Magnoliopsida</taxon>
        <taxon>eudicotyledons</taxon>
        <taxon>Gunneridae</taxon>
        <taxon>Pentapetalae</taxon>
        <taxon>rosids</taxon>
        <taxon>fabids</taxon>
        <taxon>Fabales</taxon>
        <taxon>Fabaceae</taxon>
        <taxon>Papilionoideae</taxon>
        <taxon>50 kb inversion clade</taxon>
        <taxon>NPAAA clade</taxon>
        <taxon>indigoferoid/millettioid clade</taxon>
        <taxon>Phaseoleae</taxon>
        <taxon>Glycine</taxon>
        <taxon>Glycine subgen. Soja</taxon>
    </lineage>
</organism>
<dbReference type="PROSITE" id="PS51257">
    <property type="entry name" value="PROKAR_LIPOPROTEIN"/>
    <property type="match status" value="1"/>
</dbReference>